<proteinExistence type="predicted"/>
<dbReference type="SMART" id="SM00388">
    <property type="entry name" value="HisKA"/>
    <property type="match status" value="1"/>
</dbReference>
<keyword evidence="7" id="KW-0472">Membrane</keyword>
<dbReference type="SUPFAM" id="SSF55874">
    <property type="entry name" value="ATPase domain of HSP90 chaperone/DNA topoisomerase II/histidine kinase"/>
    <property type="match status" value="1"/>
</dbReference>
<dbReference type="InterPro" id="IPR004358">
    <property type="entry name" value="Sig_transdc_His_kin-like_C"/>
</dbReference>
<protein>
    <recommendedName>
        <fullName evidence="2">histidine kinase</fullName>
        <ecNumber evidence="2">2.7.13.3</ecNumber>
    </recommendedName>
</protein>
<dbReference type="CDD" id="cd00075">
    <property type="entry name" value="HATPase"/>
    <property type="match status" value="1"/>
</dbReference>
<keyword evidence="3" id="KW-0597">Phosphoprotein</keyword>
<dbReference type="Gene3D" id="1.10.287.130">
    <property type="match status" value="1"/>
</dbReference>
<keyword evidence="5 9" id="KW-0418">Kinase</keyword>
<comment type="catalytic activity">
    <reaction evidence="1">
        <text>ATP + protein L-histidine = ADP + protein N-phospho-L-histidine.</text>
        <dbReference type="EC" id="2.7.13.3"/>
    </reaction>
</comment>
<evidence type="ECO:0000256" key="1">
    <source>
        <dbReference type="ARBA" id="ARBA00000085"/>
    </source>
</evidence>
<feature type="transmembrane region" description="Helical" evidence="7">
    <location>
        <begin position="27"/>
        <end position="50"/>
    </location>
</feature>
<dbReference type="GO" id="GO:0000155">
    <property type="term" value="F:phosphorelay sensor kinase activity"/>
    <property type="evidence" value="ECO:0007669"/>
    <property type="project" value="InterPro"/>
</dbReference>
<dbReference type="Gene3D" id="3.30.565.10">
    <property type="entry name" value="Histidine kinase-like ATPase, C-terminal domain"/>
    <property type="match status" value="1"/>
</dbReference>
<evidence type="ECO:0000313" key="9">
    <source>
        <dbReference type="EMBL" id="QQG45668.1"/>
    </source>
</evidence>
<dbReference type="InterPro" id="IPR003594">
    <property type="entry name" value="HATPase_dom"/>
</dbReference>
<keyword evidence="7" id="KW-1133">Transmembrane helix</keyword>
<organism evidence="9 10">
    <name type="scientific">Candidatus Sungiibacteriota bacterium</name>
    <dbReference type="NCBI Taxonomy" id="2750080"/>
    <lineage>
        <taxon>Bacteria</taxon>
        <taxon>Candidatus Sungiibacteriota</taxon>
    </lineage>
</organism>
<dbReference type="EMBL" id="CP066690">
    <property type="protein sequence ID" value="QQG45668.1"/>
    <property type="molecule type" value="Genomic_DNA"/>
</dbReference>
<dbReference type="FunFam" id="3.30.565.10:FF:000006">
    <property type="entry name" value="Sensor histidine kinase WalK"/>
    <property type="match status" value="1"/>
</dbReference>
<dbReference type="PROSITE" id="PS50109">
    <property type="entry name" value="HIS_KIN"/>
    <property type="match status" value="1"/>
</dbReference>
<keyword evidence="4" id="KW-0808">Transferase</keyword>
<dbReference type="Pfam" id="PF00512">
    <property type="entry name" value="HisKA"/>
    <property type="match status" value="1"/>
</dbReference>
<evidence type="ECO:0000256" key="5">
    <source>
        <dbReference type="ARBA" id="ARBA00022777"/>
    </source>
</evidence>
<keyword evidence="6" id="KW-0902">Two-component regulatory system</keyword>
<evidence type="ECO:0000256" key="3">
    <source>
        <dbReference type="ARBA" id="ARBA00022553"/>
    </source>
</evidence>
<name>A0A7T5RK72_9BACT</name>
<evidence type="ECO:0000313" key="10">
    <source>
        <dbReference type="Proteomes" id="UP000595618"/>
    </source>
</evidence>
<accession>A0A7T5RK72</accession>
<evidence type="ECO:0000256" key="6">
    <source>
        <dbReference type="ARBA" id="ARBA00023012"/>
    </source>
</evidence>
<dbReference type="InterPro" id="IPR036097">
    <property type="entry name" value="HisK_dim/P_sf"/>
</dbReference>
<evidence type="ECO:0000256" key="4">
    <source>
        <dbReference type="ARBA" id="ARBA00022679"/>
    </source>
</evidence>
<feature type="transmembrane region" description="Helical" evidence="7">
    <location>
        <begin position="56"/>
        <end position="79"/>
    </location>
</feature>
<dbReference type="InterPro" id="IPR036890">
    <property type="entry name" value="HATPase_C_sf"/>
</dbReference>
<reference evidence="9 10" key="1">
    <citation type="submission" date="2020-07" db="EMBL/GenBank/DDBJ databases">
        <title>Huge and variable diversity of episymbiotic CPR bacteria and DPANN archaea in groundwater ecosystems.</title>
        <authorList>
            <person name="He C.Y."/>
            <person name="Keren R."/>
            <person name="Whittaker M."/>
            <person name="Farag I.F."/>
            <person name="Doudna J."/>
            <person name="Cate J.H.D."/>
            <person name="Banfield J.F."/>
        </authorList>
    </citation>
    <scope>NUCLEOTIDE SEQUENCE [LARGE SCALE GENOMIC DNA]</scope>
    <source>
        <strain evidence="9">NC_groundwater_541_Ag_S-0.1um_46_50</strain>
    </source>
</reference>
<dbReference type="Pfam" id="PF02518">
    <property type="entry name" value="HATPase_c"/>
    <property type="match status" value="1"/>
</dbReference>
<keyword evidence="7" id="KW-0812">Transmembrane</keyword>
<dbReference type="PANTHER" id="PTHR43711:SF31">
    <property type="entry name" value="HISTIDINE KINASE"/>
    <property type="match status" value="1"/>
</dbReference>
<dbReference type="SMART" id="SM00387">
    <property type="entry name" value="HATPase_c"/>
    <property type="match status" value="1"/>
</dbReference>
<dbReference type="InterPro" id="IPR050736">
    <property type="entry name" value="Sensor_HK_Regulatory"/>
</dbReference>
<sequence>MVGFLQHFNVVAECRASKLPLWQCPPFLFLIMGVITIVSMVATFIIASRYTEEPEVAALIVIFVTALFLVMGNLIIAGFNKVSEANRMKSEFISIVSHQLRSPLSIFKWTLDVIDRESKNGKNHDDLANFMATLRDTTENMIRLVNSLLEVSRIEARTVVLKKERFSLAELTQKVIENFRRYAEASGIFIRFEPETLLPEVVADRERIAMVLQNFIDNAIRYTRGSGHILITINKEDNNLRWAVKDEGMGIPPDQQKYIFQKFFRSSQNQHTRGSGVGLYIAKAVIGASEGKIGFTSKESEGSTFWFTLPIT</sequence>
<dbReference type="EC" id="2.7.13.3" evidence="2"/>
<dbReference type="CDD" id="cd00082">
    <property type="entry name" value="HisKA"/>
    <property type="match status" value="1"/>
</dbReference>
<feature type="domain" description="Histidine kinase" evidence="8">
    <location>
        <begin position="95"/>
        <end position="312"/>
    </location>
</feature>
<gene>
    <name evidence="9" type="ORF">HYW89_01985</name>
</gene>
<evidence type="ECO:0000256" key="7">
    <source>
        <dbReference type="SAM" id="Phobius"/>
    </source>
</evidence>
<dbReference type="AlphaFoldDB" id="A0A7T5RK72"/>
<dbReference type="InterPro" id="IPR003661">
    <property type="entry name" value="HisK_dim/P_dom"/>
</dbReference>
<dbReference type="PANTHER" id="PTHR43711">
    <property type="entry name" value="TWO-COMPONENT HISTIDINE KINASE"/>
    <property type="match status" value="1"/>
</dbReference>
<dbReference type="InterPro" id="IPR005467">
    <property type="entry name" value="His_kinase_dom"/>
</dbReference>
<evidence type="ECO:0000256" key="2">
    <source>
        <dbReference type="ARBA" id="ARBA00012438"/>
    </source>
</evidence>
<dbReference type="Proteomes" id="UP000595618">
    <property type="component" value="Chromosome"/>
</dbReference>
<evidence type="ECO:0000259" key="8">
    <source>
        <dbReference type="PROSITE" id="PS50109"/>
    </source>
</evidence>
<dbReference type="SUPFAM" id="SSF47384">
    <property type="entry name" value="Homodimeric domain of signal transducing histidine kinase"/>
    <property type="match status" value="1"/>
</dbReference>
<dbReference type="PRINTS" id="PR00344">
    <property type="entry name" value="BCTRLSENSOR"/>
</dbReference>